<dbReference type="GeneID" id="38121532"/>
<dbReference type="Gene3D" id="3.30.710.10">
    <property type="entry name" value="Potassium Channel Kv1.1, Chain A"/>
    <property type="match status" value="1"/>
</dbReference>
<dbReference type="InterPro" id="IPR011333">
    <property type="entry name" value="SKP1/BTB/POZ_sf"/>
</dbReference>
<organism evidence="1 2">
    <name type="scientific">Aspergillus mulundensis</name>
    <dbReference type="NCBI Taxonomy" id="1810919"/>
    <lineage>
        <taxon>Eukaryota</taxon>
        <taxon>Fungi</taxon>
        <taxon>Dikarya</taxon>
        <taxon>Ascomycota</taxon>
        <taxon>Pezizomycotina</taxon>
        <taxon>Eurotiomycetes</taxon>
        <taxon>Eurotiomycetidae</taxon>
        <taxon>Eurotiales</taxon>
        <taxon>Aspergillaceae</taxon>
        <taxon>Aspergillus</taxon>
        <taxon>Aspergillus subgen. Nidulantes</taxon>
    </lineage>
</organism>
<evidence type="ECO:0000313" key="2">
    <source>
        <dbReference type="Proteomes" id="UP000256690"/>
    </source>
</evidence>
<evidence type="ECO:0000313" key="1">
    <source>
        <dbReference type="EMBL" id="RDW58956.1"/>
    </source>
</evidence>
<keyword evidence="2" id="KW-1185">Reference proteome</keyword>
<comment type="caution">
    <text evidence="1">The sequence shown here is derived from an EMBL/GenBank/DDBJ whole genome shotgun (WGS) entry which is preliminary data.</text>
</comment>
<accession>A0A3D8QAU7</accession>
<dbReference type="STRING" id="1810919.A0A3D8QAU7"/>
<dbReference type="OrthoDB" id="5275938at2759"/>
<name>A0A3D8QAU7_9EURO</name>
<protein>
    <recommendedName>
        <fullName evidence="3">BTB domain-containing protein</fullName>
    </recommendedName>
</protein>
<dbReference type="RefSeq" id="XP_026598253.1">
    <property type="nucleotide sequence ID" value="XM_026753178.1"/>
</dbReference>
<dbReference type="Proteomes" id="UP000256690">
    <property type="component" value="Unassembled WGS sequence"/>
</dbReference>
<evidence type="ECO:0008006" key="3">
    <source>
        <dbReference type="Google" id="ProtNLM"/>
    </source>
</evidence>
<gene>
    <name evidence="1" type="ORF">DSM5745_11162</name>
</gene>
<reference evidence="1 2" key="1">
    <citation type="journal article" date="2018" name="IMA Fungus">
        <title>IMA Genome-F 9: Draft genome sequence of Annulohypoxylon stygium, Aspergillus mulundensis, Berkeleyomyces basicola (syn. Thielaviopsis basicola), Ceratocystis smalleyi, two Cercospora beticola strains, Coleophoma cylindrospora, Fusarium fracticaudum, Phialophora cf. hyalina, and Morchella septimelata.</title>
        <authorList>
            <person name="Wingfield B.D."/>
            <person name="Bills G.F."/>
            <person name="Dong Y."/>
            <person name="Huang W."/>
            <person name="Nel W.J."/>
            <person name="Swalarsk-Parry B.S."/>
            <person name="Vaghefi N."/>
            <person name="Wilken P.M."/>
            <person name="An Z."/>
            <person name="de Beer Z.W."/>
            <person name="De Vos L."/>
            <person name="Chen L."/>
            <person name="Duong T.A."/>
            <person name="Gao Y."/>
            <person name="Hammerbacher A."/>
            <person name="Kikkert J.R."/>
            <person name="Li Y."/>
            <person name="Li H."/>
            <person name="Li K."/>
            <person name="Li Q."/>
            <person name="Liu X."/>
            <person name="Ma X."/>
            <person name="Naidoo K."/>
            <person name="Pethybridge S.J."/>
            <person name="Sun J."/>
            <person name="Steenkamp E.T."/>
            <person name="van der Nest M.A."/>
            <person name="van Wyk S."/>
            <person name="Wingfield M.J."/>
            <person name="Xiong C."/>
            <person name="Yue Q."/>
            <person name="Zhang X."/>
        </authorList>
    </citation>
    <scope>NUCLEOTIDE SEQUENCE [LARGE SCALE GENOMIC DNA]</scope>
    <source>
        <strain evidence="1 2">DSM 5745</strain>
    </source>
</reference>
<dbReference type="AlphaFoldDB" id="A0A3D8QAU7"/>
<proteinExistence type="predicted"/>
<dbReference type="EMBL" id="PVWQ01000022">
    <property type="protein sequence ID" value="RDW58956.1"/>
    <property type="molecule type" value="Genomic_DNA"/>
</dbReference>
<sequence>MDNMEIIDTEGDVIVTCAEMVSFLVSRKALSLASSKLCAMLKPLIESESGGCLTLCLPDDDPEAFRLFFQIAHHRRLPSPDSPSANLLHSLAIIIDKYRCRDAMEPWGRIWLSQIHNRRRPQEDVWQFVQFAYVLKNTKSFFRYSRELLSLGLDESCITNLGLMPNTTLGAFKEKKQRISDDVQVAIMETHDRFAEFQCAYARSFLADHVTGLKTAGLLPSTAVFKAKSFNQIQRDAKSLRPSSYECAPHGRCRCSGLSGYKPKASLNDGLEKCWQKMGLCLPCFDGYCEEHPIVSQ</sequence>